<keyword evidence="2" id="KW-0732">Signal</keyword>
<feature type="signal peptide" evidence="2">
    <location>
        <begin position="1"/>
        <end position="24"/>
    </location>
</feature>
<name>A0A4P9ZMR7_9FUNG</name>
<sequence length="405" mass="41967">MKLTSTTVATAAVMVAALAIPTQAAYTQDQLDCYVANDCINSSNYCLDTCFNMTSDQITTIQNCAQDCESGDTSSLQSCAESCDDQLKGYTGLDSADFDAMALAAESGLSSSIATTTSSSTTDATDTATTDDSKSTTTSDSSITMSPVSSSVTSHTSSSGFVTSKSTTTSKSASTTLTSDDDSTDDSDDIFSDGTRVATMMPGILTSVVVLTYYMHMKLSTTVVTAAVFVMASAMPALAAYTQEQLQCITGDGCFDTEDFCREKCLNISQDQFNDWTVCSDKCTDDISGPCTQACNSQFEKATGFSVNDLSKLSEAAMKIFLGDEEPPSVSVSASLTTASTNAPSTSAHPSSSSTPPSASKTGSSVPSSNQSSDSSDDDESSGAKALTVIPGTLISAALLSFYLQ</sequence>
<dbReference type="AlphaFoldDB" id="A0A4P9ZMR7"/>
<feature type="region of interest" description="Disordered" evidence="1">
    <location>
        <begin position="331"/>
        <end position="384"/>
    </location>
</feature>
<feature type="compositionally biased region" description="Low complexity" evidence="1">
    <location>
        <begin position="331"/>
        <end position="374"/>
    </location>
</feature>
<gene>
    <name evidence="3" type="ORF">BJ085DRAFT_37410</name>
</gene>
<keyword evidence="4" id="KW-1185">Reference proteome</keyword>
<dbReference type="Proteomes" id="UP000268162">
    <property type="component" value="Unassembled WGS sequence"/>
</dbReference>
<protein>
    <recommendedName>
        <fullName evidence="5">Extracellular membrane protein CFEM domain-containing protein</fullName>
    </recommendedName>
</protein>
<feature type="region of interest" description="Disordered" evidence="1">
    <location>
        <begin position="114"/>
        <end position="187"/>
    </location>
</feature>
<evidence type="ECO:0000256" key="2">
    <source>
        <dbReference type="SAM" id="SignalP"/>
    </source>
</evidence>
<proteinExistence type="predicted"/>
<feature type="compositionally biased region" description="Low complexity" evidence="1">
    <location>
        <begin position="114"/>
        <end position="178"/>
    </location>
</feature>
<organism evidence="3 4">
    <name type="scientific">Dimargaris cristalligena</name>
    <dbReference type="NCBI Taxonomy" id="215637"/>
    <lineage>
        <taxon>Eukaryota</taxon>
        <taxon>Fungi</taxon>
        <taxon>Fungi incertae sedis</taxon>
        <taxon>Zoopagomycota</taxon>
        <taxon>Kickxellomycotina</taxon>
        <taxon>Dimargaritomycetes</taxon>
        <taxon>Dimargaritales</taxon>
        <taxon>Dimargaritaceae</taxon>
        <taxon>Dimargaris</taxon>
    </lineage>
</organism>
<feature type="chain" id="PRO_5020946663" description="Extracellular membrane protein CFEM domain-containing protein" evidence="2">
    <location>
        <begin position="25"/>
        <end position="405"/>
    </location>
</feature>
<evidence type="ECO:0008006" key="5">
    <source>
        <dbReference type="Google" id="ProtNLM"/>
    </source>
</evidence>
<evidence type="ECO:0000313" key="3">
    <source>
        <dbReference type="EMBL" id="RKP34533.1"/>
    </source>
</evidence>
<reference evidence="4" key="1">
    <citation type="journal article" date="2018" name="Nat. Microbiol.">
        <title>Leveraging single-cell genomics to expand the fungal tree of life.</title>
        <authorList>
            <person name="Ahrendt S.R."/>
            <person name="Quandt C.A."/>
            <person name="Ciobanu D."/>
            <person name="Clum A."/>
            <person name="Salamov A."/>
            <person name="Andreopoulos B."/>
            <person name="Cheng J.F."/>
            <person name="Woyke T."/>
            <person name="Pelin A."/>
            <person name="Henrissat B."/>
            <person name="Reynolds N.K."/>
            <person name="Benny G.L."/>
            <person name="Smith M.E."/>
            <person name="James T.Y."/>
            <person name="Grigoriev I.V."/>
        </authorList>
    </citation>
    <scope>NUCLEOTIDE SEQUENCE [LARGE SCALE GENOMIC DNA]</scope>
    <source>
        <strain evidence="4">RSA 468</strain>
    </source>
</reference>
<dbReference type="EMBL" id="ML003163">
    <property type="protein sequence ID" value="RKP34533.1"/>
    <property type="molecule type" value="Genomic_DNA"/>
</dbReference>
<accession>A0A4P9ZMR7</accession>
<evidence type="ECO:0000313" key="4">
    <source>
        <dbReference type="Proteomes" id="UP000268162"/>
    </source>
</evidence>
<evidence type="ECO:0000256" key="1">
    <source>
        <dbReference type="SAM" id="MobiDB-lite"/>
    </source>
</evidence>